<protein>
    <submittedName>
        <fullName evidence="1">MFS general substrate transporter</fullName>
    </submittedName>
</protein>
<sequence>MSRSTPPPPFPEDGKLEAIGEKTYQAEPEKEKQTVESNEPSIVASSTANGVEKPEIPEDDGPATKEKGVDGPQKPVEYPKGIEMFFIMLALVLSITLCSLDQTIVATAVPKITDQFGRLQDISWYGSAYFLTLGAFQSQWGKVYKYFPLKPSFLVSILIFELGSLISAVAHNSTTVIVGRSIAGLGASGVAPGVYTISAFAAEPAKRATYTGFIGMSYGVAAVAGPLIGGALTDAATWRWCFYINIPIGGLAAFVILLTFKTPATATRVDATLKEKLLQMDFLGTALTMGASLALLLALQYGGVTHPWNSSVVIGLLVGFGVMVLALIIIEIWQGERAMLTPRLMRQRTVWVNSVWGFFFAGAYFITLYYLPIYFQSIDNRSPIGSGVRNIPLIALFSVATFASGRAITKTGIAAPYLVASSVVVTISAGLLYTLDIGTSTGKWVGYQILAGFGYGMGLQIPVIIAQAFAAPSDIAPVTAIIIFARSIGSTFLIAAAQSGFDNQLVHKLARTTPSVDPALITATGATTLRQVFSGAELDGVLRAYAWGIKVAFAITIAACGITATTSLCTKWTNVNAKKPSA</sequence>
<evidence type="ECO:0000313" key="2">
    <source>
        <dbReference type="Proteomes" id="UP000799755"/>
    </source>
</evidence>
<dbReference type="EMBL" id="MU003500">
    <property type="protein sequence ID" value="KAF2473420.1"/>
    <property type="molecule type" value="Genomic_DNA"/>
</dbReference>
<proteinExistence type="predicted"/>
<keyword evidence="2" id="KW-1185">Reference proteome</keyword>
<comment type="caution">
    <text evidence="1">The sequence shown here is derived from an EMBL/GenBank/DDBJ whole genome shotgun (WGS) entry which is preliminary data.</text>
</comment>
<evidence type="ECO:0000313" key="1">
    <source>
        <dbReference type="EMBL" id="KAF2473420.1"/>
    </source>
</evidence>
<reference evidence="1" key="1">
    <citation type="journal article" date="2020" name="Stud. Mycol.">
        <title>101 Dothideomycetes genomes: a test case for predicting lifestyles and emergence of pathogens.</title>
        <authorList>
            <person name="Haridas S."/>
            <person name="Albert R."/>
            <person name="Binder M."/>
            <person name="Bloem J."/>
            <person name="Labutti K."/>
            <person name="Salamov A."/>
            <person name="Andreopoulos B."/>
            <person name="Baker S."/>
            <person name="Barry K."/>
            <person name="Bills G."/>
            <person name="Bluhm B."/>
            <person name="Cannon C."/>
            <person name="Castanera R."/>
            <person name="Culley D."/>
            <person name="Daum C."/>
            <person name="Ezra D."/>
            <person name="Gonzalez J."/>
            <person name="Henrissat B."/>
            <person name="Kuo A."/>
            <person name="Liang C."/>
            <person name="Lipzen A."/>
            <person name="Lutzoni F."/>
            <person name="Magnuson J."/>
            <person name="Mondo S."/>
            <person name="Nolan M."/>
            <person name="Ohm R."/>
            <person name="Pangilinan J."/>
            <person name="Park H.-J."/>
            <person name="Ramirez L."/>
            <person name="Alfaro M."/>
            <person name="Sun H."/>
            <person name="Tritt A."/>
            <person name="Yoshinaga Y."/>
            <person name="Zwiers L.-H."/>
            <person name="Turgeon B."/>
            <person name="Goodwin S."/>
            <person name="Spatafora J."/>
            <person name="Crous P."/>
            <person name="Grigoriev I."/>
        </authorList>
    </citation>
    <scope>NUCLEOTIDE SEQUENCE</scope>
    <source>
        <strain evidence="1">ATCC 200398</strain>
    </source>
</reference>
<accession>A0ACB6R536</accession>
<name>A0ACB6R536_9PLEO</name>
<gene>
    <name evidence="1" type="ORF">BDR25DRAFT_387685</name>
</gene>
<organism evidence="1 2">
    <name type="scientific">Lindgomyces ingoldianus</name>
    <dbReference type="NCBI Taxonomy" id="673940"/>
    <lineage>
        <taxon>Eukaryota</taxon>
        <taxon>Fungi</taxon>
        <taxon>Dikarya</taxon>
        <taxon>Ascomycota</taxon>
        <taxon>Pezizomycotina</taxon>
        <taxon>Dothideomycetes</taxon>
        <taxon>Pleosporomycetidae</taxon>
        <taxon>Pleosporales</taxon>
        <taxon>Lindgomycetaceae</taxon>
        <taxon>Lindgomyces</taxon>
    </lineage>
</organism>
<dbReference type="Proteomes" id="UP000799755">
    <property type="component" value="Unassembled WGS sequence"/>
</dbReference>